<dbReference type="Pfam" id="PF00107">
    <property type="entry name" value="ADH_zinc_N"/>
    <property type="match status" value="1"/>
</dbReference>
<dbReference type="SMART" id="SM00829">
    <property type="entry name" value="PKS_ER"/>
    <property type="match status" value="1"/>
</dbReference>
<dbReference type="SUPFAM" id="SSF50129">
    <property type="entry name" value="GroES-like"/>
    <property type="match status" value="1"/>
</dbReference>
<dbReference type="InterPro" id="IPR041694">
    <property type="entry name" value="ADH_N_2"/>
</dbReference>
<accession>A0AA52EHY4</accession>
<dbReference type="Gene3D" id="3.40.50.720">
    <property type="entry name" value="NAD(P)-binding Rossmann-like Domain"/>
    <property type="match status" value="1"/>
</dbReference>
<dbReference type="EMBL" id="CP123872">
    <property type="protein sequence ID" value="WND03498.1"/>
    <property type="molecule type" value="Genomic_DNA"/>
</dbReference>
<feature type="domain" description="Enoyl reductase (ER)" evidence="2">
    <location>
        <begin position="18"/>
        <end position="328"/>
    </location>
</feature>
<dbReference type="PANTHER" id="PTHR43205">
    <property type="entry name" value="PROSTAGLANDIN REDUCTASE"/>
    <property type="match status" value="1"/>
</dbReference>
<evidence type="ECO:0000313" key="3">
    <source>
        <dbReference type="EMBL" id="WND03498.1"/>
    </source>
</evidence>
<dbReference type="InterPro" id="IPR036291">
    <property type="entry name" value="NAD(P)-bd_dom_sf"/>
</dbReference>
<organism evidence="3 4">
    <name type="scientific">Temperatibacter marinus</name>
    <dbReference type="NCBI Taxonomy" id="1456591"/>
    <lineage>
        <taxon>Bacteria</taxon>
        <taxon>Pseudomonadati</taxon>
        <taxon>Pseudomonadota</taxon>
        <taxon>Alphaproteobacteria</taxon>
        <taxon>Kordiimonadales</taxon>
        <taxon>Temperatibacteraceae</taxon>
        <taxon>Temperatibacter</taxon>
    </lineage>
</organism>
<evidence type="ECO:0000256" key="1">
    <source>
        <dbReference type="ARBA" id="ARBA00023002"/>
    </source>
</evidence>
<dbReference type="SUPFAM" id="SSF51735">
    <property type="entry name" value="NAD(P)-binding Rossmann-fold domains"/>
    <property type="match status" value="1"/>
</dbReference>
<proteinExistence type="predicted"/>
<protein>
    <submittedName>
        <fullName evidence="3">NADP-dependent oxidoreductase</fullName>
    </submittedName>
</protein>
<dbReference type="FunFam" id="3.40.50.720:FF:000121">
    <property type="entry name" value="Prostaglandin reductase 2"/>
    <property type="match status" value="1"/>
</dbReference>
<dbReference type="PANTHER" id="PTHR43205:SF7">
    <property type="entry name" value="PROSTAGLANDIN REDUCTASE 1"/>
    <property type="match status" value="1"/>
</dbReference>
<dbReference type="Pfam" id="PF16884">
    <property type="entry name" value="ADH_N_2"/>
    <property type="match status" value="1"/>
</dbReference>
<reference evidence="3" key="1">
    <citation type="submission" date="2023-04" db="EMBL/GenBank/DDBJ databases">
        <title>Complete genome sequence of Temperatibacter marinus.</title>
        <authorList>
            <person name="Rong J.-C."/>
            <person name="Yi M.-L."/>
            <person name="Zhao Q."/>
        </authorList>
    </citation>
    <scope>NUCLEOTIDE SEQUENCE</scope>
    <source>
        <strain evidence="3">NBRC 110045</strain>
    </source>
</reference>
<sequence length="331" mass="35603">MTITQQIILKSRPEGRPTEDNFELIECPLKAPQDGEVLCKNLFLSLDPYMRSQIAGRHISGAIPEGGILLGETVAEVIESNNASYTVGDRILIQGGWQTYTVLKPESARPIDPRIAPASLALGVLGMPGLTAYAGIQYLAEAKKGDTLVVSAASGAVGSMVGQFAKTKGCHVIGIAGSKEKCDWLVKEAGFDACINYKENSVADEIDRLCSKGVDIYFDNVGGPILDDIMWRLAVGARVVLCGLMAQINSEDRPAGPNPATIIKARATVRGLVVYDFWDKMPEMVDCFAPLIAANKLKFIEDISVGIDQAPVAFARLMRGENYGKTIIKLG</sequence>
<dbReference type="InterPro" id="IPR011032">
    <property type="entry name" value="GroES-like_sf"/>
</dbReference>
<keyword evidence="1" id="KW-0560">Oxidoreductase</keyword>
<evidence type="ECO:0000313" key="4">
    <source>
        <dbReference type="Proteomes" id="UP001268683"/>
    </source>
</evidence>
<dbReference type="RefSeq" id="WP_310799351.1">
    <property type="nucleotide sequence ID" value="NZ_CP123872.1"/>
</dbReference>
<keyword evidence="4" id="KW-1185">Reference proteome</keyword>
<dbReference type="CDD" id="cd05288">
    <property type="entry name" value="PGDH"/>
    <property type="match status" value="1"/>
</dbReference>
<dbReference type="GO" id="GO:0016628">
    <property type="term" value="F:oxidoreductase activity, acting on the CH-CH group of donors, NAD or NADP as acceptor"/>
    <property type="evidence" value="ECO:0007669"/>
    <property type="project" value="InterPro"/>
</dbReference>
<gene>
    <name evidence="3" type="ORF">QGN29_03815</name>
</gene>
<dbReference type="InterPro" id="IPR045010">
    <property type="entry name" value="MDR_fam"/>
</dbReference>
<dbReference type="KEGG" id="tmk:QGN29_03815"/>
<dbReference type="InterPro" id="IPR020843">
    <property type="entry name" value="ER"/>
</dbReference>
<name>A0AA52EHY4_9PROT</name>
<dbReference type="InterPro" id="IPR013149">
    <property type="entry name" value="ADH-like_C"/>
</dbReference>
<evidence type="ECO:0000259" key="2">
    <source>
        <dbReference type="SMART" id="SM00829"/>
    </source>
</evidence>
<dbReference type="Gene3D" id="3.90.180.10">
    <property type="entry name" value="Medium-chain alcohol dehydrogenases, catalytic domain"/>
    <property type="match status" value="1"/>
</dbReference>
<dbReference type="Proteomes" id="UP001268683">
    <property type="component" value="Chromosome"/>
</dbReference>
<dbReference type="AlphaFoldDB" id="A0AA52EHY4"/>